<evidence type="ECO:0000313" key="3">
    <source>
        <dbReference type="Proteomes" id="UP001066276"/>
    </source>
</evidence>
<comment type="caution">
    <text evidence="2">The sequence shown here is derived from an EMBL/GenBank/DDBJ whole genome shotgun (WGS) entry which is preliminary data.</text>
</comment>
<feature type="compositionally biased region" description="Low complexity" evidence="1">
    <location>
        <begin position="142"/>
        <end position="151"/>
    </location>
</feature>
<accession>A0AAV7SER9</accession>
<dbReference type="Proteomes" id="UP001066276">
    <property type="component" value="Chromosome 4_2"/>
</dbReference>
<keyword evidence="3" id="KW-1185">Reference proteome</keyword>
<proteinExistence type="predicted"/>
<dbReference type="AlphaFoldDB" id="A0AAV7SER9"/>
<reference evidence="2" key="1">
    <citation type="journal article" date="2022" name="bioRxiv">
        <title>Sequencing and chromosome-scale assembly of the giantPleurodeles waltlgenome.</title>
        <authorList>
            <person name="Brown T."/>
            <person name="Elewa A."/>
            <person name="Iarovenko S."/>
            <person name="Subramanian E."/>
            <person name="Araus A.J."/>
            <person name="Petzold A."/>
            <person name="Susuki M."/>
            <person name="Suzuki K.-i.T."/>
            <person name="Hayashi T."/>
            <person name="Toyoda A."/>
            <person name="Oliveira C."/>
            <person name="Osipova E."/>
            <person name="Leigh N.D."/>
            <person name="Simon A."/>
            <person name="Yun M.H."/>
        </authorList>
    </citation>
    <scope>NUCLEOTIDE SEQUENCE</scope>
    <source>
        <strain evidence="2">20211129_DDA</strain>
        <tissue evidence="2">Liver</tissue>
    </source>
</reference>
<organism evidence="2 3">
    <name type="scientific">Pleurodeles waltl</name>
    <name type="common">Iberian ribbed newt</name>
    <dbReference type="NCBI Taxonomy" id="8319"/>
    <lineage>
        <taxon>Eukaryota</taxon>
        <taxon>Metazoa</taxon>
        <taxon>Chordata</taxon>
        <taxon>Craniata</taxon>
        <taxon>Vertebrata</taxon>
        <taxon>Euteleostomi</taxon>
        <taxon>Amphibia</taxon>
        <taxon>Batrachia</taxon>
        <taxon>Caudata</taxon>
        <taxon>Salamandroidea</taxon>
        <taxon>Salamandridae</taxon>
        <taxon>Pleurodelinae</taxon>
        <taxon>Pleurodeles</taxon>
    </lineage>
</organism>
<feature type="compositionally biased region" description="Basic and acidic residues" evidence="1">
    <location>
        <begin position="126"/>
        <end position="141"/>
    </location>
</feature>
<evidence type="ECO:0000313" key="2">
    <source>
        <dbReference type="EMBL" id="KAJ1162797.1"/>
    </source>
</evidence>
<feature type="region of interest" description="Disordered" evidence="1">
    <location>
        <begin position="81"/>
        <end position="154"/>
    </location>
</feature>
<gene>
    <name evidence="2" type="ORF">NDU88_003262</name>
</gene>
<dbReference type="EMBL" id="JANPWB010000008">
    <property type="protein sequence ID" value="KAJ1162797.1"/>
    <property type="molecule type" value="Genomic_DNA"/>
</dbReference>
<evidence type="ECO:0000256" key="1">
    <source>
        <dbReference type="SAM" id="MobiDB-lite"/>
    </source>
</evidence>
<protein>
    <submittedName>
        <fullName evidence="2">Uncharacterized protein</fullName>
    </submittedName>
</protein>
<name>A0AAV7SER9_PLEWA</name>
<sequence length="239" mass="25374">MDQAPLADTHGDIYVHSLHAPLPLQLSCPPPPLQCPPYLQVACLPFSPHRSRIGTADGSIPSTVIPKNKRKITYNPPFTAALPCEGSEEDEAGSGGAPPWTGGDPARGVERPGGGLPPGGPGDAVLGREEEGARMRRERGESGASSGLAAAHPRHLHSQRLPLRHPPAGLASVSTSTPNPAWGRGHRAWRMRWNWYSRVLQGRWCVHPSYKVPGNGTSSRSPAVSEDGCLCGAKTAEHV</sequence>